<evidence type="ECO:0000313" key="1">
    <source>
        <dbReference type="EnsemblPlants" id="Kaladp0095s0128.1.v1.1"/>
    </source>
</evidence>
<protein>
    <submittedName>
        <fullName evidence="1">Uncharacterized protein</fullName>
    </submittedName>
</protein>
<dbReference type="Gramene" id="Kaladp0095s0128.1.v1.1">
    <property type="protein sequence ID" value="Kaladp0095s0128.1.v1.1"/>
    <property type="gene ID" value="Kaladp0095s0128.v1.1"/>
</dbReference>
<dbReference type="GO" id="GO:0000911">
    <property type="term" value="P:cytokinesis by cell plate formation"/>
    <property type="evidence" value="ECO:0007669"/>
    <property type="project" value="InterPro"/>
</dbReference>
<proteinExistence type="predicted"/>
<keyword evidence="2" id="KW-1185">Reference proteome</keyword>
<sequence length="195" mass="22292">MSTGPLLHLYLLNLSFRLDKRLKKNLPTVTTQIGAKFFAILVICLERGIFESMLSVEMALRELASLKVEDAVTFALSLSSRSNTFRQNSLDFKSLGDRKFVDASELCQKEAEDILFKEAWLIYFWRRAKAHCVEEDIAEERLAFWISRNGQSPTSHDAVDVERGLVKLRKSGIEQQLWEASRKKNDAQEATGFDT</sequence>
<dbReference type="AlphaFoldDB" id="A0A7N0UYS9"/>
<evidence type="ECO:0000313" key="2">
    <source>
        <dbReference type="Proteomes" id="UP000594263"/>
    </source>
</evidence>
<dbReference type="EnsemblPlants" id="Kaladp0095s0128.1.v1.1">
    <property type="protein sequence ID" value="Kaladp0095s0128.1.v1.1"/>
    <property type="gene ID" value="Kaladp0095s0128.v1.1"/>
</dbReference>
<organism evidence="1 2">
    <name type="scientific">Kalanchoe fedtschenkoi</name>
    <name type="common">Lavender scallops</name>
    <name type="synonym">South American air plant</name>
    <dbReference type="NCBI Taxonomy" id="63787"/>
    <lineage>
        <taxon>Eukaryota</taxon>
        <taxon>Viridiplantae</taxon>
        <taxon>Streptophyta</taxon>
        <taxon>Embryophyta</taxon>
        <taxon>Tracheophyta</taxon>
        <taxon>Spermatophyta</taxon>
        <taxon>Magnoliopsida</taxon>
        <taxon>eudicotyledons</taxon>
        <taxon>Gunneridae</taxon>
        <taxon>Pentapetalae</taxon>
        <taxon>Saxifragales</taxon>
        <taxon>Crassulaceae</taxon>
        <taxon>Kalanchoe</taxon>
    </lineage>
</organism>
<dbReference type="PANTHER" id="PTHR31762">
    <property type="entry name" value="FAS-BINDING FACTOR-LIKE PROTEIN"/>
    <property type="match status" value="1"/>
</dbReference>
<accession>A0A7N0UYS9</accession>
<reference evidence="1" key="1">
    <citation type="submission" date="2021-01" db="UniProtKB">
        <authorList>
            <consortium name="EnsemblPlants"/>
        </authorList>
    </citation>
    <scope>IDENTIFICATION</scope>
</reference>
<name>A0A7N0UYS9_KALFE</name>
<dbReference type="InterPro" id="IPR040321">
    <property type="entry name" value="SCD2-like"/>
</dbReference>
<dbReference type="PANTHER" id="PTHR31762:SF4">
    <property type="entry name" value="COILED-COIL DOMAIN-CONTAINING PROTEIN SCD2"/>
    <property type="match status" value="1"/>
</dbReference>
<dbReference type="Proteomes" id="UP000594263">
    <property type="component" value="Unplaced"/>
</dbReference>